<dbReference type="InterPro" id="IPR036390">
    <property type="entry name" value="WH_DNA-bd_sf"/>
</dbReference>
<accession>A0A2A9CNE2</accession>
<dbReference type="Gene3D" id="3.40.50.1360">
    <property type="match status" value="1"/>
</dbReference>
<dbReference type="Pfam" id="PF08220">
    <property type="entry name" value="HTH_DeoR"/>
    <property type="match status" value="1"/>
</dbReference>
<dbReference type="SMART" id="SM01134">
    <property type="entry name" value="DeoRC"/>
    <property type="match status" value="1"/>
</dbReference>
<sequence length="234" mass="24776">MEVSALAEELEVTTETIRRDLSILERQGQLRRVHGGAVHVQRLGYEPTVNARREHQTSQKSRIGRIARDYLPDGGSILVDSGTTTLELVRQLPADLAVSVVTNSLQAASLLVDLPRVELMLLGGRIRNVTGAAVGSWTASALASLRVDVAFIGANGITPEAGLTTPDQAEAEIKRAMVDAAAQVVCLADYTKVGRTQLCRFAGLSEVDVLITDTGLDAGLAAELSAAGPEVIRA</sequence>
<evidence type="ECO:0000259" key="6">
    <source>
        <dbReference type="PROSITE" id="PS51000"/>
    </source>
</evidence>
<feature type="domain" description="HTH deoR-type" evidence="6">
    <location>
        <begin position="1"/>
        <end position="39"/>
    </location>
</feature>
<protein>
    <recommendedName>
        <fullName evidence="1">Lactose phosphotransferase system repressor</fullName>
    </recommendedName>
</protein>
<proteinExistence type="predicted"/>
<dbReference type="AlphaFoldDB" id="A0A2A9CNE2"/>
<evidence type="ECO:0000256" key="1">
    <source>
        <dbReference type="ARBA" id="ARBA00021390"/>
    </source>
</evidence>
<evidence type="ECO:0000256" key="4">
    <source>
        <dbReference type="ARBA" id="ARBA00023163"/>
    </source>
</evidence>
<evidence type="ECO:0000313" key="8">
    <source>
        <dbReference type="Proteomes" id="UP000226079"/>
    </source>
</evidence>
<dbReference type="Pfam" id="PF00455">
    <property type="entry name" value="DeoRC"/>
    <property type="match status" value="1"/>
</dbReference>
<dbReference type="SMART" id="SM00420">
    <property type="entry name" value="HTH_DEOR"/>
    <property type="match status" value="1"/>
</dbReference>
<dbReference type="SUPFAM" id="SSF100950">
    <property type="entry name" value="NagB/RpiA/CoA transferase-like"/>
    <property type="match status" value="1"/>
</dbReference>
<comment type="caution">
    <text evidence="7">The sequence shown here is derived from an EMBL/GenBank/DDBJ whole genome shotgun (WGS) entry which is preliminary data.</text>
</comment>
<name>A0A2A9CNE2_9ACTN</name>
<dbReference type="PRINTS" id="PR00037">
    <property type="entry name" value="HTHLACR"/>
</dbReference>
<dbReference type="InterPro" id="IPR037171">
    <property type="entry name" value="NagB/RpiA_transferase-like"/>
</dbReference>
<dbReference type="InterPro" id="IPR001034">
    <property type="entry name" value="DeoR_HTH"/>
</dbReference>
<keyword evidence="8" id="KW-1185">Reference proteome</keyword>
<dbReference type="PROSITE" id="PS51000">
    <property type="entry name" value="HTH_DEOR_2"/>
    <property type="match status" value="1"/>
</dbReference>
<evidence type="ECO:0000256" key="2">
    <source>
        <dbReference type="ARBA" id="ARBA00022491"/>
    </source>
</evidence>
<organism evidence="7 8">
    <name type="scientific">Propionicimonas paludicola</name>
    <dbReference type="NCBI Taxonomy" id="185243"/>
    <lineage>
        <taxon>Bacteria</taxon>
        <taxon>Bacillati</taxon>
        <taxon>Actinomycetota</taxon>
        <taxon>Actinomycetes</taxon>
        <taxon>Propionibacteriales</taxon>
        <taxon>Nocardioidaceae</taxon>
        <taxon>Propionicimonas</taxon>
    </lineage>
</organism>
<reference evidence="7 8" key="1">
    <citation type="submission" date="2017-10" db="EMBL/GenBank/DDBJ databases">
        <title>Sequencing the genomes of 1000 actinobacteria strains.</title>
        <authorList>
            <person name="Klenk H.-P."/>
        </authorList>
    </citation>
    <scope>NUCLEOTIDE SEQUENCE [LARGE SCALE GENOMIC DNA]</scope>
    <source>
        <strain evidence="7 8">DSM 15597</strain>
    </source>
</reference>
<dbReference type="PANTHER" id="PTHR30363">
    <property type="entry name" value="HTH-TYPE TRANSCRIPTIONAL REGULATOR SRLR-RELATED"/>
    <property type="match status" value="1"/>
</dbReference>
<evidence type="ECO:0000256" key="5">
    <source>
        <dbReference type="ARBA" id="ARBA00024937"/>
    </source>
</evidence>
<evidence type="ECO:0000256" key="3">
    <source>
        <dbReference type="ARBA" id="ARBA00023015"/>
    </source>
</evidence>
<dbReference type="EMBL" id="PDJC01000001">
    <property type="protein sequence ID" value="PFG15711.1"/>
    <property type="molecule type" value="Genomic_DNA"/>
</dbReference>
<keyword evidence="2" id="KW-0678">Repressor</keyword>
<gene>
    <name evidence="7" type="ORF">ATK74_0231</name>
</gene>
<dbReference type="Proteomes" id="UP000226079">
    <property type="component" value="Unassembled WGS sequence"/>
</dbReference>
<dbReference type="SUPFAM" id="SSF46785">
    <property type="entry name" value="Winged helix' DNA-binding domain"/>
    <property type="match status" value="1"/>
</dbReference>
<dbReference type="PANTHER" id="PTHR30363:SF4">
    <property type="entry name" value="GLYCEROL-3-PHOSPHATE REGULON REPRESSOR"/>
    <property type="match status" value="1"/>
</dbReference>
<dbReference type="InterPro" id="IPR050313">
    <property type="entry name" value="Carb_Metab_HTH_regulators"/>
</dbReference>
<dbReference type="InterPro" id="IPR014036">
    <property type="entry name" value="DeoR-like_C"/>
</dbReference>
<evidence type="ECO:0000313" key="7">
    <source>
        <dbReference type="EMBL" id="PFG15711.1"/>
    </source>
</evidence>
<comment type="function">
    <text evidence="5">Repressor of the lactose catabolism operon. Galactose-6-phosphate is the inducer.</text>
</comment>
<keyword evidence="4" id="KW-0804">Transcription</keyword>
<keyword evidence="3" id="KW-0805">Transcription regulation</keyword>
<dbReference type="GO" id="GO:0003700">
    <property type="term" value="F:DNA-binding transcription factor activity"/>
    <property type="evidence" value="ECO:0007669"/>
    <property type="project" value="InterPro"/>
</dbReference>